<feature type="region of interest" description="Disordered" evidence="1">
    <location>
        <begin position="219"/>
        <end position="276"/>
    </location>
</feature>
<keyword evidence="3" id="KW-1185">Reference proteome</keyword>
<name>A0A8T0HN48_CERPU</name>
<accession>A0A8T0HN48</accession>
<dbReference type="Proteomes" id="UP000822688">
    <property type="component" value="Chromosome V"/>
</dbReference>
<comment type="caution">
    <text evidence="2">The sequence shown here is derived from an EMBL/GenBank/DDBJ whole genome shotgun (WGS) entry which is preliminary data.</text>
</comment>
<evidence type="ECO:0000256" key="1">
    <source>
        <dbReference type="SAM" id="MobiDB-lite"/>
    </source>
</evidence>
<reference evidence="2" key="1">
    <citation type="submission" date="2020-06" db="EMBL/GenBank/DDBJ databases">
        <title>WGS assembly of Ceratodon purpureus strain R40.</title>
        <authorList>
            <person name="Carey S.B."/>
            <person name="Jenkins J."/>
            <person name="Shu S."/>
            <person name="Lovell J.T."/>
            <person name="Sreedasyam A."/>
            <person name="Maumus F."/>
            <person name="Tiley G.P."/>
            <person name="Fernandez-Pozo N."/>
            <person name="Barry K."/>
            <person name="Chen C."/>
            <person name="Wang M."/>
            <person name="Lipzen A."/>
            <person name="Daum C."/>
            <person name="Saski C.A."/>
            <person name="Payton A.C."/>
            <person name="Mcbreen J.C."/>
            <person name="Conrad R.E."/>
            <person name="Kollar L.M."/>
            <person name="Olsson S."/>
            <person name="Huttunen S."/>
            <person name="Landis J.B."/>
            <person name="Wickett N.J."/>
            <person name="Johnson M.G."/>
            <person name="Rensing S.A."/>
            <person name="Grimwood J."/>
            <person name="Schmutz J."/>
            <person name="Mcdaniel S.F."/>
        </authorList>
    </citation>
    <scope>NUCLEOTIDE SEQUENCE</scope>
    <source>
        <strain evidence="2">R40</strain>
    </source>
</reference>
<evidence type="ECO:0000313" key="2">
    <source>
        <dbReference type="EMBL" id="KAG0572249.1"/>
    </source>
</evidence>
<dbReference type="AlphaFoldDB" id="A0A8T0HN48"/>
<feature type="compositionally biased region" description="Basic and acidic residues" evidence="1">
    <location>
        <begin position="228"/>
        <end position="249"/>
    </location>
</feature>
<dbReference type="EMBL" id="CM026426">
    <property type="protein sequence ID" value="KAG0572248.1"/>
    <property type="molecule type" value="Genomic_DNA"/>
</dbReference>
<organism evidence="2 3">
    <name type="scientific">Ceratodon purpureus</name>
    <name type="common">Fire moss</name>
    <name type="synonym">Dicranum purpureum</name>
    <dbReference type="NCBI Taxonomy" id="3225"/>
    <lineage>
        <taxon>Eukaryota</taxon>
        <taxon>Viridiplantae</taxon>
        <taxon>Streptophyta</taxon>
        <taxon>Embryophyta</taxon>
        <taxon>Bryophyta</taxon>
        <taxon>Bryophytina</taxon>
        <taxon>Bryopsida</taxon>
        <taxon>Dicranidae</taxon>
        <taxon>Pseudoditrichales</taxon>
        <taxon>Ditrichaceae</taxon>
        <taxon>Ceratodon</taxon>
    </lineage>
</organism>
<sequence>MACRQNHSSGDADLGSPIWFCVEKKLNHYGYVPGAPRRESDALPDPVCNEAKVIQRWGEKMGGKFWYAKKVCSESPRMRYRVEKLYQVTHQKPIGNQRGISLGFARGLIAENLGYAVDWATYAARQCRRGNKPFHSIEDLKLKTRLENGGWPSNEVFLEDETLFEGSPDDWEVNCKVEHHNPQLVNGYNLKAALPTVPEDEVAPPMYTKGQNFRVTLERESLTASSESESKEENYSGDDKHNAVEEEKVSMWQGESSRARSLKGTPSHKWDGCPLSPDVSVGFPEGARGIEDDSDEENATKYIRSRHDIEEGVNERTSGSGLERKLTYVTETHDRTTSEDPPADTDMFLEVYGAVCVEMDNEASRQGFESFTADKKLGYLRDSEIKYERQWRKRRAEKYARLQWIASKRRIIHCLKSCQTRSRTDVSGSPGEQSISDDIDMYERPGAVSCNYARYERGAVSASTQEDHLQVSGGATHQPQMNSVNEEVFGFPLSTTTMSPLRFANRPLVIPEDVGNHSTGSKEKSSVWEDRTNRIIIPDSDTE</sequence>
<protein>
    <submittedName>
        <fullName evidence="2">Uncharacterized protein</fullName>
    </submittedName>
</protein>
<gene>
    <name evidence="2" type="ORF">KC19_VG079200</name>
</gene>
<evidence type="ECO:0000313" key="3">
    <source>
        <dbReference type="Proteomes" id="UP000822688"/>
    </source>
</evidence>
<proteinExistence type="predicted"/>
<dbReference type="EMBL" id="CM026426">
    <property type="protein sequence ID" value="KAG0572249.1"/>
    <property type="molecule type" value="Genomic_DNA"/>
</dbReference>